<sequence>MPDTNRRCLHLVSDSTGETLYAVAKAVLARFTGTDVAIHMSVFVRSDADLETALRRIAAHPGPVFHTLVDPDHRARVVESARSSGHEAVAMLDAPIDCLARFLGREPDHRPGAQHRLNDAYFERIAALDFAIAFDDGALGDRLKAAHVILTGVSRTSKTPTCIYLAYRGIKAANMPLIPKREPDPAFFQAMAAGIPVIGLTASPARLAQVRSQRLEALGERSHDYADIEQIRAEVADARLFFERHGLPVIDVTRRSIEETAAEIQAILHSTGAARGEA</sequence>
<protein>
    <submittedName>
        <fullName evidence="5">Kinase/pyrophosphorylase</fullName>
    </submittedName>
</protein>
<dbReference type="GO" id="GO:0004674">
    <property type="term" value="F:protein serine/threonine kinase activity"/>
    <property type="evidence" value="ECO:0007669"/>
    <property type="project" value="UniProtKB-KW"/>
</dbReference>
<evidence type="ECO:0000256" key="4">
    <source>
        <dbReference type="ARBA" id="ARBA00022777"/>
    </source>
</evidence>
<organism evidence="5 6">
    <name type="scientific">Thermohalobaculum xanthum</name>
    <dbReference type="NCBI Taxonomy" id="2753746"/>
    <lineage>
        <taxon>Bacteria</taxon>
        <taxon>Pseudomonadati</taxon>
        <taxon>Pseudomonadota</taxon>
        <taxon>Alphaproteobacteria</taxon>
        <taxon>Rhodobacterales</taxon>
        <taxon>Paracoccaceae</taxon>
        <taxon>Thermohalobaculum</taxon>
    </lineage>
</organism>
<evidence type="ECO:0000313" key="6">
    <source>
        <dbReference type="Proteomes" id="UP000655420"/>
    </source>
</evidence>
<dbReference type="InterPro" id="IPR005177">
    <property type="entry name" value="Kinase-pyrophosphorylase"/>
</dbReference>
<name>A0A8J7MAK3_9RHOB</name>
<keyword evidence="2" id="KW-0808">Transferase</keyword>
<dbReference type="RefSeq" id="WP_200611432.1">
    <property type="nucleotide sequence ID" value="NZ_JAEHHL010000009.1"/>
</dbReference>
<keyword evidence="4 5" id="KW-0418">Kinase</keyword>
<keyword evidence="3" id="KW-0547">Nucleotide-binding</keyword>
<dbReference type="PANTHER" id="PTHR31756">
    <property type="entry name" value="PYRUVATE, PHOSPHATE DIKINASE REGULATORY PROTEIN 1, CHLOROPLASTIC"/>
    <property type="match status" value="1"/>
</dbReference>
<evidence type="ECO:0000256" key="3">
    <source>
        <dbReference type="ARBA" id="ARBA00022741"/>
    </source>
</evidence>
<dbReference type="Proteomes" id="UP000655420">
    <property type="component" value="Unassembled WGS sequence"/>
</dbReference>
<dbReference type="GO" id="GO:0005524">
    <property type="term" value="F:ATP binding"/>
    <property type="evidence" value="ECO:0007669"/>
    <property type="project" value="InterPro"/>
</dbReference>
<dbReference type="AlphaFoldDB" id="A0A8J7MAK3"/>
<evidence type="ECO:0000256" key="2">
    <source>
        <dbReference type="ARBA" id="ARBA00022679"/>
    </source>
</evidence>
<reference evidence="5" key="1">
    <citation type="submission" date="2020-12" db="EMBL/GenBank/DDBJ databases">
        <title>Bacterial taxonomy.</title>
        <authorList>
            <person name="Pan X."/>
        </authorList>
    </citation>
    <scope>NUCLEOTIDE SEQUENCE</scope>
    <source>
        <strain evidence="5">M0105</strain>
    </source>
</reference>
<keyword evidence="6" id="KW-1185">Reference proteome</keyword>
<dbReference type="Pfam" id="PF03618">
    <property type="entry name" value="Kinase-PPPase"/>
    <property type="match status" value="1"/>
</dbReference>
<dbReference type="PANTHER" id="PTHR31756:SF3">
    <property type="entry name" value="PYRUVATE, PHOSPHATE DIKINASE REGULATORY PROTEIN 1, CHLOROPLASTIC"/>
    <property type="match status" value="1"/>
</dbReference>
<keyword evidence="1" id="KW-0723">Serine/threonine-protein kinase</keyword>
<dbReference type="NCBIfam" id="NF003742">
    <property type="entry name" value="PRK05339.1"/>
    <property type="match status" value="1"/>
</dbReference>
<evidence type="ECO:0000313" key="5">
    <source>
        <dbReference type="EMBL" id="MBK0400524.1"/>
    </source>
</evidence>
<accession>A0A8J7MAK3</accession>
<comment type="caution">
    <text evidence="5">The sequence shown here is derived from an EMBL/GenBank/DDBJ whole genome shotgun (WGS) entry which is preliminary data.</text>
</comment>
<evidence type="ECO:0000256" key="1">
    <source>
        <dbReference type="ARBA" id="ARBA00022527"/>
    </source>
</evidence>
<proteinExistence type="predicted"/>
<dbReference type="EMBL" id="JAEHHL010000009">
    <property type="protein sequence ID" value="MBK0400524.1"/>
    <property type="molecule type" value="Genomic_DNA"/>
</dbReference>
<gene>
    <name evidence="5" type="ORF">H0I76_15090</name>
</gene>